<dbReference type="GeneID" id="64704238"/>
<feature type="compositionally biased region" description="Basic and acidic residues" evidence="1">
    <location>
        <begin position="48"/>
        <end position="63"/>
    </location>
</feature>
<organism evidence="2 3">
    <name type="scientific">Suillus discolor</name>
    <dbReference type="NCBI Taxonomy" id="1912936"/>
    <lineage>
        <taxon>Eukaryota</taxon>
        <taxon>Fungi</taxon>
        <taxon>Dikarya</taxon>
        <taxon>Basidiomycota</taxon>
        <taxon>Agaricomycotina</taxon>
        <taxon>Agaricomycetes</taxon>
        <taxon>Agaricomycetidae</taxon>
        <taxon>Boletales</taxon>
        <taxon>Suillineae</taxon>
        <taxon>Suillaceae</taxon>
        <taxon>Suillus</taxon>
    </lineage>
</organism>
<feature type="compositionally biased region" description="Basic residues" evidence="1">
    <location>
        <begin position="35"/>
        <end position="47"/>
    </location>
</feature>
<comment type="caution">
    <text evidence="2">The sequence shown here is derived from an EMBL/GenBank/DDBJ whole genome shotgun (WGS) entry which is preliminary data.</text>
</comment>
<dbReference type="InterPro" id="IPR046521">
    <property type="entry name" value="DUF6698"/>
</dbReference>
<dbReference type="Pfam" id="PF20414">
    <property type="entry name" value="DUF6698"/>
    <property type="match status" value="1"/>
</dbReference>
<evidence type="ECO:0000313" key="3">
    <source>
        <dbReference type="Proteomes" id="UP000823399"/>
    </source>
</evidence>
<dbReference type="Proteomes" id="UP000823399">
    <property type="component" value="Unassembled WGS sequence"/>
</dbReference>
<reference evidence="2" key="1">
    <citation type="journal article" date="2020" name="New Phytol.">
        <title>Comparative genomics reveals dynamic genome evolution in host specialist ectomycorrhizal fungi.</title>
        <authorList>
            <person name="Lofgren L.A."/>
            <person name="Nguyen N.H."/>
            <person name="Vilgalys R."/>
            <person name="Ruytinx J."/>
            <person name="Liao H.L."/>
            <person name="Branco S."/>
            <person name="Kuo A."/>
            <person name="LaButti K."/>
            <person name="Lipzen A."/>
            <person name="Andreopoulos W."/>
            <person name="Pangilinan J."/>
            <person name="Riley R."/>
            <person name="Hundley H."/>
            <person name="Na H."/>
            <person name="Barry K."/>
            <person name="Grigoriev I.V."/>
            <person name="Stajich J.E."/>
            <person name="Kennedy P.G."/>
        </authorList>
    </citation>
    <scope>NUCLEOTIDE SEQUENCE</scope>
    <source>
        <strain evidence="2">FC423</strain>
    </source>
</reference>
<sequence length="378" mass="42412">MARRKRSDSITSSDSSASSRSLNSVSSVDPLPPKKVPKKGTRPKKRCRSSDNDEKRARKKESDIDPDEEFLAAARCTLYSALHRCLALQQRDAAENGDLSEDEDTQACREMRLSKISPKVQEQYKRNYARLLHLAPSLKPLLGDPRKASELNDIIKKMDATISGTRSDDASHLKSQIGHYAAFNTKDHPIRPAIYDGSGSHTHLGINHPVLARFLCLVRELKRFSEDADKALKDIQCGKVNLTAFALPTFLWAGDPPGQEYDDNNMFEGMFDGYLLERTMRHIFTSPLSAYGGETRATHTCNATLHDMTTVEAAHIAYGCLQVHFGISAKNAWSEIDGAFNYREFYNNIIELIEDSPDPEWKESPFSNIFRLSRTAKG</sequence>
<name>A0A9P7F176_9AGAM</name>
<keyword evidence="3" id="KW-1185">Reference proteome</keyword>
<dbReference type="OrthoDB" id="3220614at2759"/>
<accession>A0A9P7F176</accession>
<protein>
    <submittedName>
        <fullName evidence="2">Uncharacterized protein</fullName>
    </submittedName>
</protein>
<feature type="region of interest" description="Disordered" evidence="1">
    <location>
        <begin position="1"/>
        <end position="64"/>
    </location>
</feature>
<dbReference type="EMBL" id="JABBWM010000058">
    <property type="protein sequence ID" value="KAG2099272.1"/>
    <property type="molecule type" value="Genomic_DNA"/>
</dbReference>
<dbReference type="AlphaFoldDB" id="A0A9P7F176"/>
<proteinExistence type="predicted"/>
<evidence type="ECO:0000313" key="2">
    <source>
        <dbReference type="EMBL" id="KAG2099272.1"/>
    </source>
</evidence>
<feature type="compositionally biased region" description="Low complexity" evidence="1">
    <location>
        <begin position="9"/>
        <end position="29"/>
    </location>
</feature>
<gene>
    <name evidence="2" type="ORF">F5147DRAFT_777395</name>
</gene>
<evidence type="ECO:0000256" key="1">
    <source>
        <dbReference type="SAM" id="MobiDB-lite"/>
    </source>
</evidence>
<dbReference type="RefSeq" id="XP_041289159.1">
    <property type="nucleotide sequence ID" value="XM_041441979.1"/>
</dbReference>